<evidence type="ECO:0000256" key="1">
    <source>
        <dbReference type="SAM" id="SignalP"/>
    </source>
</evidence>
<feature type="signal peptide" evidence="1">
    <location>
        <begin position="1"/>
        <end position="28"/>
    </location>
</feature>
<comment type="caution">
    <text evidence="3">The sequence shown here is derived from an EMBL/GenBank/DDBJ whole genome shotgun (WGS) entry which is preliminary data.</text>
</comment>
<dbReference type="EC" id="3.4.-.-" evidence="3"/>
<keyword evidence="1" id="KW-0732">Signal</keyword>
<gene>
    <name evidence="3" type="primary">ampH</name>
    <name evidence="3" type="ORF">ACFSX5_01660</name>
</gene>
<dbReference type="InterPro" id="IPR001466">
    <property type="entry name" value="Beta-lactam-related"/>
</dbReference>
<protein>
    <submittedName>
        <fullName evidence="3">D-alanyl-D-alanine-carboxypeptidase/endopeptidase AmpH</fullName>
        <ecNumber evidence="3">3.4.-.-</ecNumber>
    </submittedName>
</protein>
<organism evidence="3 4">
    <name type="scientific">Devosia albogilva</name>
    <dbReference type="NCBI Taxonomy" id="429726"/>
    <lineage>
        <taxon>Bacteria</taxon>
        <taxon>Pseudomonadati</taxon>
        <taxon>Pseudomonadota</taxon>
        <taxon>Alphaproteobacteria</taxon>
        <taxon>Hyphomicrobiales</taxon>
        <taxon>Devosiaceae</taxon>
        <taxon>Devosia</taxon>
    </lineage>
</organism>
<dbReference type="InterPro" id="IPR012338">
    <property type="entry name" value="Beta-lactam/transpept-like"/>
</dbReference>
<dbReference type="PANTHER" id="PTHR46825:SF8">
    <property type="entry name" value="BETA-LACTAMASE-RELATED"/>
    <property type="match status" value="1"/>
</dbReference>
<dbReference type="Gene3D" id="3.40.710.10">
    <property type="entry name" value="DD-peptidase/beta-lactamase superfamily"/>
    <property type="match status" value="1"/>
</dbReference>
<evidence type="ECO:0000313" key="4">
    <source>
        <dbReference type="Proteomes" id="UP001597521"/>
    </source>
</evidence>
<dbReference type="EMBL" id="JBHUNP010000001">
    <property type="protein sequence ID" value="MFD2646495.1"/>
    <property type="molecule type" value="Genomic_DNA"/>
</dbReference>
<accession>A0ABW5QFF5</accession>
<name>A0ABW5QFF5_9HYPH</name>
<dbReference type="GO" id="GO:0016787">
    <property type="term" value="F:hydrolase activity"/>
    <property type="evidence" value="ECO:0007669"/>
    <property type="project" value="UniProtKB-KW"/>
</dbReference>
<reference evidence="4" key="1">
    <citation type="journal article" date="2019" name="Int. J. Syst. Evol. Microbiol.">
        <title>The Global Catalogue of Microorganisms (GCM) 10K type strain sequencing project: providing services to taxonomists for standard genome sequencing and annotation.</title>
        <authorList>
            <consortium name="The Broad Institute Genomics Platform"/>
            <consortium name="The Broad Institute Genome Sequencing Center for Infectious Disease"/>
            <person name="Wu L."/>
            <person name="Ma J."/>
        </authorList>
    </citation>
    <scope>NUCLEOTIDE SEQUENCE [LARGE SCALE GENOMIC DNA]</scope>
    <source>
        <strain evidence="4">CCM 7427</strain>
    </source>
</reference>
<dbReference type="PANTHER" id="PTHR46825">
    <property type="entry name" value="D-ALANYL-D-ALANINE-CARBOXYPEPTIDASE/ENDOPEPTIDASE AMPH"/>
    <property type="match status" value="1"/>
</dbReference>
<dbReference type="InterPro" id="IPR050491">
    <property type="entry name" value="AmpC-like"/>
</dbReference>
<proteinExistence type="predicted"/>
<dbReference type="RefSeq" id="WP_386831160.1">
    <property type="nucleotide sequence ID" value="NZ_JBHUNP010000001.1"/>
</dbReference>
<feature type="domain" description="Beta-lactamase-related" evidence="2">
    <location>
        <begin position="47"/>
        <end position="371"/>
    </location>
</feature>
<dbReference type="Pfam" id="PF00144">
    <property type="entry name" value="Beta-lactamase"/>
    <property type="match status" value="1"/>
</dbReference>
<feature type="chain" id="PRO_5046676546" evidence="1">
    <location>
        <begin position="29"/>
        <end position="384"/>
    </location>
</feature>
<keyword evidence="3" id="KW-0378">Hydrolase</keyword>
<sequence length="384" mass="40891">MGLSRGMGRYWKSAIVAAVVAIPTPTVAEDTLLSEVVDFTGQVLALETGVPGLIIGATRGGETAVFGFGETSDGSGSPPDGNTLMRVGSITKVFTGAVLASLVADGTVSLTDTVGQYLHEDAQFPAMGERPIRLIDLATHTSGLPREVDRPEGTDGNPFSTLTEEAYYAALASEPQLFPAGAGGLYSNFGFDMLALALERAAGKPYEQVLAERILEPLGLSDTMLRVSESEHDRLMRGHGFQGEELPDVPTPAVMAGASGLYSTADDILKWLQWHLDSSSDHYAETLMIDHAAYVWRDGLEVVYGLDESGEMDAMALGWVVMAPEGNRPLILQKAGGLQGMFLYHAFAPTRDVGVFVAINEFDFGASATIAEFANDLITQLAPR</sequence>
<keyword evidence="4" id="KW-1185">Reference proteome</keyword>
<dbReference type="NCBIfam" id="NF007943">
    <property type="entry name" value="PRK10662.1"/>
    <property type="match status" value="1"/>
</dbReference>
<evidence type="ECO:0000259" key="2">
    <source>
        <dbReference type="Pfam" id="PF00144"/>
    </source>
</evidence>
<dbReference type="Proteomes" id="UP001597521">
    <property type="component" value="Unassembled WGS sequence"/>
</dbReference>
<dbReference type="SUPFAM" id="SSF56601">
    <property type="entry name" value="beta-lactamase/transpeptidase-like"/>
    <property type="match status" value="1"/>
</dbReference>
<evidence type="ECO:0000313" key="3">
    <source>
        <dbReference type="EMBL" id="MFD2646495.1"/>
    </source>
</evidence>